<organism evidence="2">
    <name type="scientific">Fagus sylvatica</name>
    <name type="common">Beechnut</name>
    <dbReference type="NCBI Taxonomy" id="28930"/>
    <lineage>
        <taxon>Eukaryota</taxon>
        <taxon>Viridiplantae</taxon>
        <taxon>Streptophyta</taxon>
        <taxon>Embryophyta</taxon>
        <taxon>Tracheophyta</taxon>
        <taxon>Spermatophyta</taxon>
        <taxon>Magnoliopsida</taxon>
        <taxon>eudicotyledons</taxon>
        <taxon>Gunneridae</taxon>
        <taxon>Pentapetalae</taxon>
        <taxon>rosids</taxon>
        <taxon>fabids</taxon>
        <taxon>Fagales</taxon>
        <taxon>Fagaceae</taxon>
        <taxon>Fagus</taxon>
    </lineage>
</organism>
<dbReference type="AlphaFoldDB" id="A0A2N9J845"/>
<evidence type="ECO:0000313" key="2">
    <source>
        <dbReference type="EMBL" id="SPD32754.1"/>
    </source>
</evidence>
<sequence>MHVKQTLEERKKKSLLHALSRAMEDAGGSRTQAGMAETDRNGPNFNPRWNIRVFRIGLLTGMKRPERNGILNYGFHSHIVPSMNTV</sequence>
<accession>A0A2N9J845</accession>
<feature type="region of interest" description="Disordered" evidence="1">
    <location>
        <begin position="1"/>
        <end position="46"/>
    </location>
</feature>
<dbReference type="EMBL" id="OIVN01006419">
    <property type="protein sequence ID" value="SPD32754.1"/>
    <property type="molecule type" value="Genomic_DNA"/>
</dbReference>
<gene>
    <name evidence="2" type="ORF">FSB_LOCUS60636</name>
</gene>
<evidence type="ECO:0000256" key="1">
    <source>
        <dbReference type="SAM" id="MobiDB-lite"/>
    </source>
</evidence>
<protein>
    <submittedName>
        <fullName evidence="2">Uncharacterized protein</fullName>
    </submittedName>
</protein>
<reference evidence="2" key="1">
    <citation type="submission" date="2018-02" db="EMBL/GenBank/DDBJ databases">
        <authorList>
            <person name="Cohen D.B."/>
            <person name="Kent A.D."/>
        </authorList>
    </citation>
    <scope>NUCLEOTIDE SEQUENCE</scope>
</reference>
<proteinExistence type="predicted"/>
<feature type="compositionally biased region" description="Basic and acidic residues" evidence="1">
    <location>
        <begin position="1"/>
        <end position="11"/>
    </location>
</feature>
<name>A0A2N9J845_FAGSY</name>